<reference evidence="2 3" key="1">
    <citation type="submission" date="2023-09" db="EMBL/GenBank/DDBJ databases">
        <authorList>
            <person name="Wang M."/>
        </authorList>
    </citation>
    <scope>NUCLEOTIDE SEQUENCE [LARGE SCALE GENOMIC DNA]</scope>
    <source>
        <strain evidence="2">GT-2023</strain>
        <tissue evidence="2">Liver</tissue>
    </source>
</reference>
<dbReference type="EMBL" id="JAYMGO010000016">
    <property type="protein sequence ID" value="KAL1258745.1"/>
    <property type="molecule type" value="Genomic_DNA"/>
</dbReference>
<comment type="caution">
    <text evidence="2">The sequence shown here is derived from an EMBL/GenBank/DDBJ whole genome shotgun (WGS) entry which is preliminary data.</text>
</comment>
<gene>
    <name evidence="2" type="ORF">QQF64_009322</name>
</gene>
<keyword evidence="1" id="KW-1133">Transmembrane helix</keyword>
<keyword evidence="1" id="KW-0472">Membrane</keyword>
<organism evidence="2 3">
    <name type="scientific">Cirrhinus molitorella</name>
    <name type="common">mud carp</name>
    <dbReference type="NCBI Taxonomy" id="172907"/>
    <lineage>
        <taxon>Eukaryota</taxon>
        <taxon>Metazoa</taxon>
        <taxon>Chordata</taxon>
        <taxon>Craniata</taxon>
        <taxon>Vertebrata</taxon>
        <taxon>Euteleostomi</taxon>
        <taxon>Actinopterygii</taxon>
        <taxon>Neopterygii</taxon>
        <taxon>Teleostei</taxon>
        <taxon>Ostariophysi</taxon>
        <taxon>Cypriniformes</taxon>
        <taxon>Cyprinidae</taxon>
        <taxon>Labeoninae</taxon>
        <taxon>Labeonini</taxon>
        <taxon>Cirrhinus</taxon>
    </lineage>
</organism>
<feature type="transmembrane region" description="Helical" evidence="1">
    <location>
        <begin position="63"/>
        <end position="82"/>
    </location>
</feature>
<sequence length="88" mass="9989">MEFVNEKAVDDAGVSREVYTAFWDQFLEQCEGEDEQVPRLRPDFSEAEWEAVGRNWVKGLLDLGILPVYLSSAFILACMHGIDSVMMS</sequence>
<protein>
    <submittedName>
        <fullName evidence="2">Uncharacterized protein</fullName>
    </submittedName>
</protein>
<keyword evidence="3" id="KW-1185">Reference proteome</keyword>
<evidence type="ECO:0000313" key="2">
    <source>
        <dbReference type="EMBL" id="KAL1258745.1"/>
    </source>
</evidence>
<proteinExistence type="predicted"/>
<keyword evidence="1" id="KW-0812">Transmembrane</keyword>
<evidence type="ECO:0000313" key="3">
    <source>
        <dbReference type="Proteomes" id="UP001558613"/>
    </source>
</evidence>
<name>A0ABR3M2D7_9TELE</name>
<accession>A0ABR3M2D7</accession>
<dbReference type="Proteomes" id="UP001558613">
    <property type="component" value="Unassembled WGS sequence"/>
</dbReference>
<evidence type="ECO:0000256" key="1">
    <source>
        <dbReference type="SAM" id="Phobius"/>
    </source>
</evidence>